<comment type="caution">
    <text evidence="2">The sequence shown here is derived from an EMBL/GenBank/DDBJ whole genome shotgun (WGS) entry which is preliminary data.</text>
</comment>
<dbReference type="InterPro" id="IPR005151">
    <property type="entry name" value="Tail-specific_protease"/>
</dbReference>
<dbReference type="GO" id="GO:0030288">
    <property type="term" value="C:outer membrane-bounded periplasmic space"/>
    <property type="evidence" value="ECO:0007669"/>
    <property type="project" value="TreeGrafter"/>
</dbReference>
<dbReference type="Gene3D" id="2.30.42.10">
    <property type="match status" value="1"/>
</dbReference>
<gene>
    <name evidence="2" type="ORF">NBRC110019_07070</name>
</gene>
<protein>
    <recommendedName>
        <fullName evidence="1">PDZ domain-containing protein</fullName>
    </recommendedName>
</protein>
<dbReference type="Gene3D" id="3.30.750.170">
    <property type="match status" value="1"/>
</dbReference>
<evidence type="ECO:0000313" key="3">
    <source>
        <dbReference type="Proteomes" id="UP001143545"/>
    </source>
</evidence>
<dbReference type="PROSITE" id="PS51257">
    <property type="entry name" value="PROKAR_LIPOPROTEIN"/>
    <property type="match status" value="1"/>
</dbReference>
<evidence type="ECO:0000259" key="1">
    <source>
        <dbReference type="PROSITE" id="PS50106"/>
    </source>
</evidence>
<dbReference type="InterPro" id="IPR029045">
    <property type="entry name" value="ClpP/crotonase-like_dom_sf"/>
</dbReference>
<dbReference type="SUPFAM" id="SSF52096">
    <property type="entry name" value="ClpP/crotonase"/>
    <property type="match status" value="1"/>
</dbReference>
<proteinExistence type="predicted"/>
<dbReference type="EMBL" id="BRVP01000004">
    <property type="protein sequence ID" value="GLB51668.1"/>
    <property type="molecule type" value="Genomic_DNA"/>
</dbReference>
<dbReference type="CDD" id="cd07561">
    <property type="entry name" value="Peptidase_S41_CPP_like"/>
    <property type="match status" value="1"/>
</dbReference>
<dbReference type="GO" id="GO:0004175">
    <property type="term" value="F:endopeptidase activity"/>
    <property type="evidence" value="ECO:0007669"/>
    <property type="project" value="TreeGrafter"/>
</dbReference>
<dbReference type="GO" id="GO:0007165">
    <property type="term" value="P:signal transduction"/>
    <property type="evidence" value="ECO:0007669"/>
    <property type="project" value="TreeGrafter"/>
</dbReference>
<dbReference type="PROSITE" id="PS50106">
    <property type="entry name" value="PDZ"/>
    <property type="match status" value="1"/>
</dbReference>
<keyword evidence="3" id="KW-1185">Reference proteome</keyword>
<dbReference type="AlphaFoldDB" id="A0A9W6EVL0"/>
<dbReference type="PANTHER" id="PTHR32060:SF30">
    <property type="entry name" value="CARBOXY-TERMINAL PROCESSING PROTEASE CTPA"/>
    <property type="match status" value="1"/>
</dbReference>
<dbReference type="Pfam" id="PF03572">
    <property type="entry name" value="Peptidase_S41"/>
    <property type="match status" value="1"/>
</dbReference>
<dbReference type="Pfam" id="PF18294">
    <property type="entry name" value="Pept_S41_N"/>
    <property type="match status" value="1"/>
</dbReference>
<dbReference type="Gene3D" id="3.90.226.10">
    <property type="entry name" value="2-enoyl-CoA Hydratase, Chain A, domain 1"/>
    <property type="match status" value="1"/>
</dbReference>
<dbReference type="RefSeq" id="WP_281752446.1">
    <property type="nucleotide sequence ID" value="NZ_BRVP01000004.1"/>
</dbReference>
<organism evidence="2 3">
    <name type="scientific">Neptunitalea chrysea</name>
    <dbReference type="NCBI Taxonomy" id="1647581"/>
    <lineage>
        <taxon>Bacteria</taxon>
        <taxon>Pseudomonadati</taxon>
        <taxon>Bacteroidota</taxon>
        <taxon>Flavobacteriia</taxon>
        <taxon>Flavobacteriales</taxon>
        <taxon>Flavobacteriaceae</taxon>
        <taxon>Neptunitalea</taxon>
    </lineage>
</organism>
<dbReference type="InterPro" id="IPR001478">
    <property type="entry name" value="PDZ"/>
</dbReference>
<dbReference type="PANTHER" id="PTHR32060">
    <property type="entry name" value="TAIL-SPECIFIC PROTEASE"/>
    <property type="match status" value="1"/>
</dbReference>
<dbReference type="GO" id="GO:0006508">
    <property type="term" value="P:proteolysis"/>
    <property type="evidence" value="ECO:0007669"/>
    <property type="project" value="InterPro"/>
</dbReference>
<dbReference type="InterPro" id="IPR041613">
    <property type="entry name" value="Pept_S41_N"/>
</dbReference>
<accession>A0A9W6EVL0</accession>
<dbReference type="InterPro" id="IPR036034">
    <property type="entry name" value="PDZ_sf"/>
</dbReference>
<reference evidence="2" key="1">
    <citation type="submission" date="2022-07" db="EMBL/GenBank/DDBJ databases">
        <title>Taxonomy of Novel Oxalotrophic and Methylotrophic Bacteria.</title>
        <authorList>
            <person name="Sahin N."/>
            <person name="Tani A."/>
        </authorList>
    </citation>
    <scope>NUCLEOTIDE SEQUENCE</scope>
    <source>
        <strain evidence="2">AM327</strain>
    </source>
</reference>
<dbReference type="GO" id="GO:0008236">
    <property type="term" value="F:serine-type peptidase activity"/>
    <property type="evidence" value="ECO:0007669"/>
    <property type="project" value="InterPro"/>
</dbReference>
<sequence>MRRSLYFILFSLLVVTSCDDKDDNILTFTSSESTEDFIWKGMNFWYFWQADVEDLADDRFSSNEEYNDFITSFSGPSELFYNLCNQHTYVYGSDNAIDRFSYITSDYTELVNSLSGSYTTNGVEFGLATFSDNDEVFGFVKYIMPNSDASSKNIQRGDIFTGVNGTQLTLNNYSDLLYSSDTYTLNMAEITDPSLVTSYNPPRNAISENGVSIELTEYSYTEDPIYIVDTFNVGSRTVGYLMYNAFTANFNTQLNDAFAELKNANVTDLVLDLRYNSGGSVNTSRILSSLITGQFNGQLYIKQRWNDKVQSQLSSSELNDYFTNTNSDGATLNTLNLSEVYVLTSYTTASASELVINALDPYITVNQIGDYTRGKNEFSITLVDDPENSYVYNSNRESYINPDNSWAMQPLVGRNENANGFYEYADNGLTPDTDMLEDLTNMGVLGDTAEPLLAEALNQISTTTKRTFPSVAFPLREFANNKSNIRSFNTMYLDNPSDEITIPSVDLE</sequence>
<evidence type="ECO:0000313" key="2">
    <source>
        <dbReference type="EMBL" id="GLB51668.1"/>
    </source>
</evidence>
<dbReference type="SUPFAM" id="SSF50156">
    <property type="entry name" value="PDZ domain-like"/>
    <property type="match status" value="1"/>
</dbReference>
<name>A0A9W6EVL0_9FLAO</name>
<feature type="domain" description="PDZ" evidence="1">
    <location>
        <begin position="107"/>
        <end position="174"/>
    </location>
</feature>
<dbReference type="Proteomes" id="UP001143545">
    <property type="component" value="Unassembled WGS sequence"/>
</dbReference>